<feature type="domain" description="Glycosyltransferase 61 catalytic" evidence="4">
    <location>
        <begin position="168"/>
        <end position="308"/>
    </location>
</feature>
<keyword evidence="1 5" id="KW-0328">Glycosyltransferase</keyword>
<evidence type="ECO:0000256" key="2">
    <source>
        <dbReference type="ARBA" id="ARBA00022679"/>
    </source>
</evidence>
<dbReference type="RefSeq" id="WP_369060253.1">
    <property type="nucleotide sequence ID" value="NZ_CP158375.1"/>
</dbReference>
<dbReference type="InterPro" id="IPR007657">
    <property type="entry name" value="Glycosyltransferase_61"/>
</dbReference>
<proteinExistence type="predicted"/>
<dbReference type="GO" id="GO:0016757">
    <property type="term" value="F:glycosyltransferase activity"/>
    <property type="evidence" value="ECO:0007669"/>
    <property type="project" value="UniProtKB-KW"/>
</dbReference>
<dbReference type="InterPro" id="IPR049625">
    <property type="entry name" value="Glyco_transf_61_cat"/>
</dbReference>
<keyword evidence="2 5" id="KW-0808">Transferase</keyword>
<evidence type="ECO:0000259" key="4">
    <source>
        <dbReference type="Pfam" id="PF04577"/>
    </source>
</evidence>
<sequence length="363" mass="41000">MFTEMQPAPTYFYQSPRFTGRSEIVPDSLDGMDRVQVFAASEQRRERYREQIDARRVRRSGVLAGDYVVILDGMLALNRNGTPIMINAGPEDDWDNPPLSAKIGRYCRTPEFLTLRESILEAWDQLNFVSGGAVLTDVYLQNYYHYKLFFLPKIRMTQDAETTVLLMQETAILLPFQKEMLTRAAGERRMAFFKDIMPVRDPFLIQEPASFEGVQWVRETMGLAPRKGGRNIYIRRSPPGVSRARSIVEDAAFDAFLARHGFESVFFGEGDVSVADQTAMLDGANVILSMHGANLTNMLYLDPETTVIEVLPGYWSNYTHVHIGAAVGLHYRGVITEDYTPDGSIRVGIDRLETLMAEASSRA</sequence>
<evidence type="ECO:0000256" key="3">
    <source>
        <dbReference type="ARBA" id="ARBA00023180"/>
    </source>
</evidence>
<accession>A0AB39KV09</accession>
<evidence type="ECO:0000313" key="5">
    <source>
        <dbReference type="EMBL" id="XDO97193.1"/>
    </source>
</evidence>
<evidence type="ECO:0000256" key="1">
    <source>
        <dbReference type="ARBA" id="ARBA00022676"/>
    </source>
</evidence>
<protein>
    <submittedName>
        <fullName evidence="5">Glycosyltransferase family 61 protein</fullName>
        <ecNumber evidence="5">2.4.-.-</ecNumber>
    </submittedName>
</protein>
<dbReference type="Pfam" id="PF04577">
    <property type="entry name" value="Glyco_transf_61"/>
    <property type="match status" value="1"/>
</dbReference>
<dbReference type="PANTHER" id="PTHR20961">
    <property type="entry name" value="GLYCOSYLTRANSFERASE"/>
    <property type="match status" value="1"/>
</dbReference>
<reference evidence="5" key="1">
    <citation type="submission" date="2024-06" db="EMBL/GenBank/DDBJ databases">
        <title>Caulobacter inopinatus, sp. nov.</title>
        <authorList>
            <person name="Donachie S.P."/>
        </authorList>
    </citation>
    <scope>NUCLEOTIDE SEQUENCE</scope>
    <source>
        <strain evidence="5">73W</strain>
    </source>
</reference>
<keyword evidence="3" id="KW-0325">Glycoprotein</keyword>
<gene>
    <name evidence="5" type="ORF">ABOZ73_01875</name>
</gene>
<dbReference type="EC" id="2.4.-.-" evidence="5"/>
<name>A0AB39KV09_9CAUL</name>
<dbReference type="EMBL" id="CP158375">
    <property type="protein sequence ID" value="XDO97193.1"/>
    <property type="molecule type" value="Genomic_DNA"/>
</dbReference>
<dbReference type="AlphaFoldDB" id="A0AB39KV09"/>
<organism evidence="5">
    <name type="scientific">Caulobacter sp. 73W</name>
    <dbReference type="NCBI Taxonomy" id="3161137"/>
    <lineage>
        <taxon>Bacteria</taxon>
        <taxon>Pseudomonadati</taxon>
        <taxon>Pseudomonadota</taxon>
        <taxon>Alphaproteobacteria</taxon>
        <taxon>Caulobacterales</taxon>
        <taxon>Caulobacteraceae</taxon>
        <taxon>Caulobacter</taxon>
    </lineage>
</organism>